<reference evidence="3" key="2">
    <citation type="submission" date="2022-10" db="EMBL/GenBank/DDBJ databases">
        <authorList>
            <person name="Kostovova I."/>
            <person name="Moravkova M."/>
            <person name="Pechar R."/>
        </authorList>
    </citation>
    <scope>NUCLEOTIDE SEQUENCE</scope>
    <source>
        <strain evidence="3">M490A</strain>
    </source>
</reference>
<dbReference type="Pfam" id="PF02371">
    <property type="entry name" value="Transposase_20"/>
    <property type="match status" value="1"/>
</dbReference>
<dbReference type="NCBIfam" id="NF033542">
    <property type="entry name" value="transpos_IS110"/>
    <property type="match status" value="1"/>
</dbReference>
<dbReference type="PANTHER" id="PTHR33055">
    <property type="entry name" value="TRANSPOSASE FOR INSERTION SEQUENCE ELEMENT IS1111A"/>
    <property type="match status" value="1"/>
</dbReference>
<dbReference type="InterPro" id="IPR047650">
    <property type="entry name" value="Transpos_IS110"/>
</dbReference>
<dbReference type="InterPro" id="IPR002525">
    <property type="entry name" value="Transp_IS110-like_N"/>
</dbReference>
<comment type="caution">
    <text evidence="3">The sequence shown here is derived from an EMBL/GenBank/DDBJ whole genome shotgun (WGS) entry which is preliminary data.</text>
</comment>
<dbReference type="Gene3D" id="1.10.287.4070">
    <property type="match status" value="1"/>
</dbReference>
<evidence type="ECO:0000313" key="4">
    <source>
        <dbReference type="Proteomes" id="UP001141981"/>
    </source>
</evidence>
<organism evidence="3 4">
    <name type="scientific">Lactobacillus amylovorus</name>
    <dbReference type="NCBI Taxonomy" id="1604"/>
    <lineage>
        <taxon>Bacteria</taxon>
        <taxon>Bacillati</taxon>
        <taxon>Bacillota</taxon>
        <taxon>Bacilli</taxon>
        <taxon>Lactobacillales</taxon>
        <taxon>Lactobacillaceae</taxon>
        <taxon>Lactobacillus</taxon>
    </lineage>
</organism>
<dbReference type="EMBL" id="JAOTGY010000053">
    <property type="protein sequence ID" value="MDB6259087.1"/>
    <property type="molecule type" value="Genomic_DNA"/>
</dbReference>
<dbReference type="Proteomes" id="UP001141981">
    <property type="component" value="Unassembled WGS sequence"/>
</dbReference>
<dbReference type="GO" id="GO:0003677">
    <property type="term" value="F:DNA binding"/>
    <property type="evidence" value="ECO:0007669"/>
    <property type="project" value="InterPro"/>
</dbReference>
<protein>
    <submittedName>
        <fullName evidence="3">IS110 family transposase</fullName>
    </submittedName>
</protein>
<feature type="domain" description="Transposase IS110-like N-terminal" evidence="1">
    <location>
        <begin position="7"/>
        <end position="157"/>
    </location>
</feature>
<reference evidence="3" key="1">
    <citation type="journal article" date="2022" name="Microorganisms">
        <title>Antibiotic Susceptibility, Resistance Gene Determinants and Corresponding Genomic Regions in Lactobacillus amylovorus Isolates Derived from Wild Boars and Domestic Pigs.</title>
        <authorList>
            <person name="Moravkova M."/>
            <person name="Kostovova I."/>
            <person name="Kavanova K."/>
            <person name="Pechar R."/>
            <person name="Stanek S."/>
            <person name="Brychta A."/>
            <person name="Zeman M."/>
            <person name="Kubasova T."/>
        </authorList>
    </citation>
    <scope>NUCLEOTIDE SEQUENCE</scope>
    <source>
        <strain evidence="3">M490A</strain>
    </source>
</reference>
<gene>
    <name evidence="3" type="ORF">ODU72_10720</name>
</gene>
<dbReference type="GO" id="GO:0006313">
    <property type="term" value="P:DNA transposition"/>
    <property type="evidence" value="ECO:0007669"/>
    <property type="project" value="InterPro"/>
</dbReference>
<dbReference type="GO" id="GO:0004803">
    <property type="term" value="F:transposase activity"/>
    <property type="evidence" value="ECO:0007669"/>
    <property type="project" value="InterPro"/>
</dbReference>
<dbReference type="PANTHER" id="PTHR33055:SF13">
    <property type="entry name" value="TRANSPOSASE"/>
    <property type="match status" value="1"/>
</dbReference>
<evidence type="ECO:0000259" key="2">
    <source>
        <dbReference type="Pfam" id="PF02371"/>
    </source>
</evidence>
<dbReference type="Pfam" id="PF01548">
    <property type="entry name" value="DEDD_Tnp_IS110"/>
    <property type="match status" value="1"/>
</dbReference>
<dbReference type="InterPro" id="IPR003346">
    <property type="entry name" value="Transposase_20"/>
</dbReference>
<feature type="domain" description="Transposase IS116/IS110/IS902 C-terminal" evidence="2">
    <location>
        <begin position="269"/>
        <end position="341"/>
    </location>
</feature>
<proteinExistence type="predicted"/>
<name>A0A9X3W743_LACAM</name>
<accession>A0A9X3W743</accession>
<sequence length="409" mass="46887">MMQVTFGIDVSKSNSTVCELIGESKNELTITNDRPGFIQLLHELAAFSKHPQIIFEATGVYSRRLQAFLEDYGYEYVVLNPLKAKKEMNMGLRYNKTDKTDAYHLALIQRLYRHPVNQSESQTYKQLNALSRFYDQLTSDLVIAKNRLHQALQSTFPEIENLFSIARGKNYWQIVARYPHCDLVRKDDKKQIINWLMKLKGIAFNHAQRTTDKLIELAHLAYPVVSCSDIEVQQAQYYARRLLNLSNQRQRIITKMVKLAKTLPNHDLENLESIPGFAQTTAVRVLAELGDLRRFSNPNKINAFIGIDPGRYQSGEMDSNLSITKHGNAVARKLLYRAIGQIDNAAKTNPCHIADYYESKKLSSQTKGFKKIAIASIHKLIRTIYALIINDQPYDYNVATHNQKGFSRN</sequence>
<evidence type="ECO:0000259" key="1">
    <source>
        <dbReference type="Pfam" id="PF01548"/>
    </source>
</evidence>
<evidence type="ECO:0000313" key="3">
    <source>
        <dbReference type="EMBL" id="MDB6259087.1"/>
    </source>
</evidence>
<dbReference type="AlphaFoldDB" id="A0A9X3W743"/>